<keyword evidence="2" id="KW-1185">Reference proteome</keyword>
<dbReference type="Proteomes" id="UP000199614">
    <property type="component" value="Unassembled WGS sequence"/>
</dbReference>
<dbReference type="InterPro" id="IPR036622">
    <property type="entry name" value="LigA_sf"/>
</dbReference>
<keyword evidence="1" id="KW-0560">Oxidoreductase</keyword>
<accession>A0A1I5IY04</accession>
<dbReference type="AlphaFoldDB" id="A0A1I5IY04"/>
<gene>
    <name evidence="1" type="ORF">SAMN05216207_11522</name>
</gene>
<dbReference type="STRING" id="260086.SAMN05216207_11522"/>
<name>A0A1I5IY04_PSUAM</name>
<dbReference type="Gene3D" id="1.10.700.10">
    <property type="entry name" value="Dioxygenase LigAB, LigA subunit"/>
    <property type="match status" value="1"/>
</dbReference>
<dbReference type="GO" id="GO:0051213">
    <property type="term" value="F:dioxygenase activity"/>
    <property type="evidence" value="ECO:0007669"/>
    <property type="project" value="UniProtKB-KW"/>
</dbReference>
<evidence type="ECO:0000313" key="1">
    <source>
        <dbReference type="EMBL" id="SFO65362.1"/>
    </source>
</evidence>
<reference evidence="1 2" key="1">
    <citation type="submission" date="2016-10" db="EMBL/GenBank/DDBJ databases">
        <authorList>
            <person name="de Groot N.N."/>
        </authorList>
    </citation>
    <scope>NUCLEOTIDE SEQUENCE [LARGE SCALE GENOMIC DNA]</scope>
    <source>
        <strain evidence="1 2">CGMCC 4.1877</strain>
    </source>
</reference>
<dbReference type="RefSeq" id="WP_093357731.1">
    <property type="nucleotide sequence ID" value="NZ_FOUY01000152.1"/>
</dbReference>
<proteinExistence type="predicted"/>
<dbReference type="OrthoDB" id="4774420at2"/>
<keyword evidence="1" id="KW-0223">Dioxygenase</keyword>
<dbReference type="EMBL" id="FOUY01000152">
    <property type="protein sequence ID" value="SFO65362.1"/>
    <property type="molecule type" value="Genomic_DNA"/>
</dbReference>
<protein>
    <submittedName>
        <fullName evidence="1">2'-carboxy-2,3-dihydroxybiphenyl 1,2-dioxygenase small subunit and ferredoxin fusion protein</fullName>
    </submittedName>
</protein>
<sequence>MNLRLDRLVRQMARDPDLLRRAGDDPVAVAAAAGVTVEDVTDVMLVDLAALHARGVHPLLLMQLAGATHTDPMEQLGSLPKDERTRTK</sequence>
<evidence type="ECO:0000313" key="2">
    <source>
        <dbReference type="Proteomes" id="UP000199614"/>
    </source>
</evidence>
<organism evidence="1 2">
    <name type="scientific">Pseudonocardia ammonioxydans</name>
    <dbReference type="NCBI Taxonomy" id="260086"/>
    <lineage>
        <taxon>Bacteria</taxon>
        <taxon>Bacillati</taxon>
        <taxon>Actinomycetota</taxon>
        <taxon>Actinomycetes</taxon>
        <taxon>Pseudonocardiales</taxon>
        <taxon>Pseudonocardiaceae</taxon>
        <taxon>Pseudonocardia</taxon>
    </lineage>
</organism>